<dbReference type="Proteomes" id="UP001489509">
    <property type="component" value="Unassembled WGS sequence"/>
</dbReference>
<keyword evidence="3" id="KW-1185">Reference proteome</keyword>
<dbReference type="InterPro" id="IPR001387">
    <property type="entry name" value="Cro/C1-type_HTH"/>
</dbReference>
<feature type="domain" description="HTH cro/C1-type" evidence="1">
    <location>
        <begin position="11"/>
        <end position="67"/>
    </location>
</feature>
<dbReference type="InterPro" id="IPR010982">
    <property type="entry name" value="Lambda_DNA-bd_dom_sf"/>
</dbReference>
<proteinExistence type="predicted"/>
<dbReference type="Pfam" id="PF01381">
    <property type="entry name" value="HTH_3"/>
    <property type="match status" value="1"/>
</dbReference>
<dbReference type="SUPFAM" id="SSF47413">
    <property type="entry name" value="lambda repressor-like DNA-binding domains"/>
    <property type="match status" value="1"/>
</dbReference>
<dbReference type="PROSITE" id="PS50943">
    <property type="entry name" value="HTH_CROC1"/>
    <property type="match status" value="1"/>
</dbReference>
<evidence type="ECO:0000259" key="1">
    <source>
        <dbReference type="PROSITE" id="PS50943"/>
    </source>
</evidence>
<dbReference type="EMBL" id="JBBMFD010000016">
    <property type="protein sequence ID" value="MEQ2441052.1"/>
    <property type="molecule type" value="Genomic_DNA"/>
</dbReference>
<sequence length="92" mass="10745">MDRLIEVGLNIAYYRKLRGMTQFELAEKAFICRTHLSKIEAPNLKTAFSMMTLFDLADALEVSPCKLLEFKGLKRGARHMMRCRNEGFENKW</sequence>
<name>A0ABV1E182_9FIRM</name>
<dbReference type="CDD" id="cd00093">
    <property type="entry name" value="HTH_XRE"/>
    <property type="match status" value="1"/>
</dbReference>
<gene>
    <name evidence="2" type="ORF">WMO26_09465</name>
</gene>
<evidence type="ECO:0000313" key="2">
    <source>
        <dbReference type="EMBL" id="MEQ2441052.1"/>
    </source>
</evidence>
<dbReference type="Gene3D" id="1.10.260.40">
    <property type="entry name" value="lambda repressor-like DNA-binding domains"/>
    <property type="match status" value="1"/>
</dbReference>
<dbReference type="RefSeq" id="WP_349219932.1">
    <property type="nucleotide sequence ID" value="NZ_JBBMFD010000016.1"/>
</dbReference>
<accession>A0ABV1E182</accession>
<dbReference type="SMART" id="SM00530">
    <property type="entry name" value="HTH_XRE"/>
    <property type="match status" value="1"/>
</dbReference>
<comment type="caution">
    <text evidence="2">The sequence shown here is derived from an EMBL/GenBank/DDBJ whole genome shotgun (WGS) entry which is preliminary data.</text>
</comment>
<evidence type="ECO:0000313" key="3">
    <source>
        <dbReference type="Proteomes" id="UP001489509"/>
    </source>
</evidence>
<organism evidence="2 3">
    <name type="scientific">Solibaculum intestinale</name>
    <dbReference type="NCBI Taxonomy" id="3133165"/>
    <lineage>
        <taxon>Bacteria</taxon>
        <taxon>Bacillati</taxon>
        <taxon>Bacillota</taxon>
        <taxon>Clostridia</taxon>
        <taxon>Eubacteriales</taxon>
        <taxon>Oscillospiraceae</taxon>
        <taxon>Solibaculum</taxon>
    </lineage>
</organism>
<protein>
    <submittedName>
        <fullName evidence="2">Helix-turn-helix transcriptional regulator</fullName>
    </submittedName>
</protein>
<reference evidence="2 3" key="1">
    <citation type="submission" date="2024-03" db="EMBL/GenBank/DDBJ databases">
        <title>Human intestinal bacterial collection.</title>
        <authorList>
            <person name="Pauvert C."/>
            <person name="Hitch T.C.A."/>
            <person name="Clavel T."/>
        </authorList>
    </citation>
    <scope>NUCLEOTIDE SEQUENCE [LARGE SCALE GENOMIC DNA]</scope>
    <source>
        <strain evidence="2 3">CLA-JM-H44</strain>
    </source>
</reference>